<evidence type="ECO:0000256" key="1">
    <source>
        <dbReference type="SAM" id="MobiDB-lite"/>
    </source>
</evidence>
<protein>
    <submittedName>
        <fullName evidence="2">Uncharacterized protein</fullName>
    </submittedName>
</protein>
<name>A0A834YJ82_TETSI</name>
<feature type="region of interest" description="Disordered" evidence="1">
    <location>
        <begin position="79"/>
        <end position="135"/>
    </location>
</feature>
<dbReference type="PANTHER" id="PTHR42648">
    <property type="entry name" value="TRANSPOSASE, PUTATIVE-RELATED"/>
    <property type="match status" value="1"/>
</dbReference>
<dbReference type="AlphaFoldDB" id="A0A834YJ82"/>
<gene>
    <name evidence="2" type="ORF">HHK36_026322</name>
</gene>
<keyword evidence="3" id="KW-1185">Reference proteome</keyword>
<evidence type="ECO:0000313" key="3">
    <source>
        <dbReference type="Proteomes" id="UP000655225"/>
    </source>
</evidence>
<organism evidence="2 3">
    <name type="scientific">Tetracentron sinense</name>
    <name type="common">Spur-leaf</name>
    <dbReference type="NCBI Taxonomy" id="13715"/>
    <lineage>
        <taxon>Eukaryota</taxon>
        <taxon>Viridiplantae</taxon>
        <taxon>Streptophyta</taxon>
        <taxon>Embryophyta</taxon>
        <taxon>Tracheophyta</taxon>
        <taxon>Spermatophyta</taxon>
        <taxon>Magnoliopsida</taxon>
        <taxon>Trochodendrales</taxon>
        <taxon>Trochodendraceae</taxon>
        <taxon>Tetracentron</taxon>
    </lineage>
</organism>
<evidence type="ECO:0000313" key="2">
    <source>
        <dbReference type="EMBL" id="KAF8387668.1"/>
    </source>
</evidence>
<dbReference type="Proteomes" id="UP000655225">
    <property type="component" value="Unassembled WGS sequence"/>
</dbReference>
<dbReference type="InterPro" id="IPR039537">
    <property type="entry name" value="Retrotran_Ty1/copia-like"/>
</dbReference>
<comment type="caution">
    <text evidence="2">The sequence shown here is derived from an EMBL/GenBank/DDBJ whole genome shotgun (WGS) entry which is preliminary data.</text>
</comment>
<dbReference type="OrthoDB" id="1938465at2759"/>
<dbReference type="EMBL" id="JABCRI010000020">
    <property type="protein sequence ID" value="KAF8387668.1"/>
    <property type="molecule type" value="Genomic_DNA"/>
</dbReference>
<sequence length="135" mass="15408">MAHSNLSKKYWFDAVSTSVYLINRLSTCVLENASPYEKLYTLAPNYNLLKCFGCTCYPYLRPYTATKLAYCTTNTEISSGDRRCEEAPQVQARNRSPSRDQEVPKEHRVIDPKAAIPMARTRDSTGFENRSEVPE</sequence>
<reference evidence="2 3" key="1">
    <citation type="submission" date="2020-04" db="EMBL/GenBank/DDBJ databases">
        <title>Plant Genome Project.</title>
        <authorList>
            <person name="Zhang R.-G."/>
        </authorList>
    </citation>
    <scope>NUCLEOTIDE SEQUENCE [LARGE SCALE GENOMIC DNA]</scope>
    <source>
        <strain evidence="2">YNK0</strain>
        <tissue evidence="2">Leaf</tissue>
    </source>
</reference>
<feature type="compositionally biased region" description="Basic and acidic residues" evidence="1">
    <location>
        <begin position="97"/>
        <end position="111"/>
    </location>
</feature>
<feature type="compositionally biased region" description="Basic and acidic residues" evidence="1">
    <location>
        <begin position="120"/>
        <end position="135"/>
    </location>
</feature>
<accession>A0A834YJ82</accession>
<proteinExistence type="predicted"/>
<dbReference type="PANTHER" id="PTHR42648:SF28">
    <property type="entry name" value="TRANSPOSON-ENCODED PROTEIN WITH RIBONUCLEASE H-LIKE AND RETROVIRUS ZINC FINGER-LIKE DOMAINS"/>
    <property type="match status" value="1"/>
</dbReference>